<dbReference type="GO" id="GO:0016042">
    <property type="term" value="P:lipid catabolic process"/>
    <property type="evidence" value="ECO:0007669"/>
    <property type="project" value="UniProtKB-UniRule"/>
</dbReference>
<evidence type="ECO:0000256" key="3">
    <source>
        <dbReference type="ARBA" id="ARBA00022833"/>
    </source>
</evidence>
<dbReference type="GO" id="GO:0008270">
    <property type="term" value="F:zinc ion binding"/>
    <property type="evidence" value="ECO:0007669"/>
    <property type="project" value="UniProtKB-KW"/>
</dbReference>
<evidence type="ECO:0000256" key="4">
    <source>
        <dbReference type="ARBA" id="ARBA00023098"/>
    </source>
</evidence>
<keyword evidence="2" id="KW-0863">Zinc-finger</keyword>
<keyword evidence="4 5" id="KW-0443">Lipid metabolism</keyword>
<accession>A0A1B8AJ23</accession>
<comment type="caution">
    <text evidence="5">Lacks conserved residue(s) required for the propagation of feature annotation.</text>
</comment>
<gene>
    <name evidence="7" type="ORF">FPOA_06913</name>
</gene>
<dbReference type="GO" id="GO:0046486">
    <property type="term" value="P:glycerolipid metabolic process"/>
    <property type="evidence" value="ECO:0007669"/>
    <property type="project" value="UniProtKB-ARBA"/>
</dbReference>
<evidence type="ECO:0000313" key="8">
    <source>
        <dbReference type="Proteomes" id="UP000091967"/>
    </source>
</evidence>
<keyword evidence="8" id="KW-1185">Reference proteome</keyword>
<dbReference type="PROSITE" id="PS00518">
    <property type="entry name" value="ZF_RING_1"/>
    <property type="match status" value="1"/>
</dbReference>
<dbReference type="STRING" id="36050.A0A1B8AJ23"/>
<dbReference type="PANTHER" id="PTHR24185:SF8">
    <property type="entry name" value="PNPLA DOMAIN-CONTAINING PROTEIN"/>
    <property type="match status" value="1"/>
</dbReference>
<dbReference type="CDD" id="cd07199">
    <property type="entry name" value="Pat17_PNPLA8_PNPLA9_like"/>
    <property type="match status" value="1"/>
</dbReference>
<evidence type="ECO:0000256" key="1">
    <source>
        <dbReference type="ARBA" id="ARBA00022723"/>
    </source>
</evidence>
<dbReference type="Pfam" id="PF01734">
    <property type="entry name" value="Patatin"/>
    <property type="match status" value="1"/>
</dbReference>
<dbReference type="GO" id="GO:0019369">
    <property type="term" value="P:arachidonate metabolic process"/>
    <property type="evidence" value="ECO:0007669"/>
    <property type="project" value="TreeGrafter"/>
</dbReference>
<keyword evidence="5" id="KW-0378">Hydrolase</keyword>
<reference evidence="7 8" key="1">
    <citation type="submission" date="2016-06" db="EMBL/GenBank/DDBJ databases">
        <title>Living apart together: crosstalk between the core and supernumerary genomes in a fungal plant pathogen.</title>
        <authorList>
            <person name="Vanheule A."/>
            <person name="Audenaert K."/>
            <person name="Warris S."/>
            <person name="Van De Geest H."/>
            <person name="Schijlen E."/>
            <person name="Hofte M."/>
            <person name="De Saeger S."/>
            <person name="Haesaert G."/>
            <person name="Waalwijk C."/>
            <person name="Van Der Lee T."/>
        </authorList>
    </citation>
    <scope>NUCLEOTIDE SEQUENCE [LARGE SCALE GENOMIC DNA]</scope>
    <source>
        <strain evidence="7 8">2516</strain>
    </source>
</reference>
<feature type="active site" description="Proton acceptor" evidence="5">
    <location>
        <position position="529"/>
    </location>
</feature>
<dbReference type="GO" id="GO:0016020">
    <property type="term" value="C:membrane"/>
    <property type="evidence" value="ECO:0007669"/>
    <property type="project" value="TreeGrafter"/>
</dbReference>
<dbReference type="EMBL" id="LYXU01000003">
    <property type="protein sequence ID" value="OBS20555.1"/>
    <property type="molecule type" value="Genomic_DNA"/>
</dbReference>
<dbReference type="GO" id="GO:0047499">
    <property type="term" value="F:calcium-independent phospholipase A2 activity"/>
    <property type="evidence" value="ECO:0007669"/>
    <property type="project" value="TreeGrafter"/>
</dbReference>
<feature type="domain" description="PNPLA" evidence="6">
    <location>
        <begin position="337"/>
        <end position="542"/>
    </location>
</feature>
<name>A0A1B8AJ23_FUSPO</name>
<feature type="active site" description="Nucleophile" evidence="5">
    <location>
        <position position="377"/>
    </location>
</feature>
<dbReference type="SUPFAM" id="SSF52151">
    <property type="entry name" value="FabD/lysophospholipase-like"/>
    <property type="match status" value="1"/>
</dbReference>
<sequence>MESQELVCSRLLYPFVDVFCFHSYSLSDLAKIARWIATWPTEDCPVWQPSLVVLLHDKHLQQPNAAVVAEQVLASTIQTLTSRPPAMIQGHLRQYVSVVRQRRRDSGLLLSAEHLNTLFERAFESAATLHQQPFNPIRSARRDLPVSTDLTGHLVNFMNHLPSAGDLLSFASPIIASSLLCDHYLPDMHLFNPQDVFKYLYQDACVEACKQTATMNRSDGLLLPSSLASSIMETFTSLFDRLRQGETAVSVHRSALITRSDRWENIKSNKTCFSCLTQVPQHKISCGHWICENCLQAFGESGKADPYLFSLTHCLLDGKVTNLLVRIRPPTAGHSILCIDGGGIRGIIPPAILNQVQKRLGLPIPIQEFFTLAYGVSAGALIVLALFVNGWSVEQCTVEFEELAKFAFRPPSTWSLPGVNWIRAILSDALYAEDDIEAALKRAFGEAELTEASYAQKIGAKIGIPAATICQPSLCLFTNYNGTGRERTGYRVLTGAESVKTWEVRGRSTSAAPLYFPAKYLPGIGTLQDAGVVANNPIIIALAEFAAMNGNPQPDLVLNVGTGTSPDIPLVDREPRFIRDNCLVRLKRGYMSLMQGKKIWNDVTSIGNRPGRNGSRYRLDLTITQPPSLDDTASMPMLTSMVYHDAMLLKSVPDIAYHLFATLFYFELDTLPQRAGSKFRISGHILCTRKGRDPAIPKIAEKLRRSTIYINGRSTRPGVETDEHGNIRQAIECTTGQPLLIELKEEGSTRAFPLSGSPYNVPKLIARGPATAVFGTRIHKKRTREVACSRPSKRRRRCVACLSF</sequence>
<comment type="caution">
    <text evidence="7">The sequence shown here is derived from an EMBL/GenBank/DDBJ whole genome shotgun (WGS) entry which is preliminary data.</text>
</comment>
<organism evidence="7 8">
    <name type="scientific">Fusarium poae</name>
    <dbReference type="NCBI Taxonomy" id="36050"/>
    <lineage>
        <taxon>Eukaryota</taxon>
        <taxon>Fungi</taxon>
        <taxon>Dikarya</taxon>
        <taxon>Ascomycota</taxon>
        <taxon>Pezizomycotina</taxon>
        <taxon>Sordariomycetes</taxon>
        <taxon>Hypocreomycetidae</taxon>
        <taxon>Hypocreales</taxon>
        <taxon>Nectriaceae</taxon>
        <taxon>Fusarium</taxon>
    </lineage>
</organism>
<dbReference type="InterPro" id="IPR016035">
    <property type="entry name" value="Acyl_Trfase/lysoPLipase"/>
</dbReference>
<dbReference type="AlphaFoldDB" id="A0A1B8AJ23"/>
<dbReference type="PROSITE" id="PS51635">
    <property type="entry name" value="PNPLA"/>
    <property type="match status" value="1"/>
</dbReference>
<dbReference type="Proteomes" id="UP000091967">
    <property type="component" value="Unassembled WGS sequence"/>
</dbReference>
<evidence type="ECO:0000256" key="2">
    <source>
        <dbReference type="ARBA" id="ARBA00022771"/>
    </source>
</evidence>
<feature type="short sequence motif" description="GXSXG" evidence="5">
    <location>
        <begin position="375"/>
        <end position="379"/>
    </location>
</feature>
<protein>
    <recommendedName>
        <fullName evidence="6">PNPLA domain-containing protein</fullName>
    </recommendedName>
</protein>
<evidence type="ECO:0000313" key="7">
    <source>
        <dbReference type="EMBL" id="OBS20555.1"/>
    </source>
</evidence>
<proteinExistence type="predicted"/>
<feature type="short sequence motif" description="GXGXXG" evidence="5">
    <location>
        <begin position="341"/>
        <end position="346"/>
    </location>
</feature>
<dbReference type="InterPro" id="IPR002641">
    <property type="entry name" value="PNPLA_dom"/>
</dbReference>
<dbReference type="InterPro" id="IPR017907">
    <property type="entry name" value="Znf_RING_CS"/>
</dbReference>
<dbReference type="Gene3D" id="3.40.1090.10">
    <property type="entry name" value="Cytosolic phospholipase A2 catalytic domain"/>
    <property type="match status" value="1"/>
</dbReference>
<evidence type="ECO:0000259" key="6">
    <source>
        <dbReference type="PROSITE" id="PS51635"/>
    </source>
</evidence>
<keyword evidence="5" id="KW-0442">Lipid degradation</keyword>
<dbReference type="OMA" id="TICDICA"/>
<keyword evidence="1" id="KW-0479">Metal-binding</keyword>
<dbReference type="PANTHER" id="PTHR24185">
    <property type="entry name" value="CALCIUM-INDEPENDENT PHOSPHOLIPASE A2-GAMMA"/>
    <property type="match status" value="1"/>
</dbReference>
<evidence type="ECO:0000256" key="5">
    <source>
        <dbReference type="PROSITE-ProRule" id="PRU01161"/>
    </source>
</evidence>
<keyword evidence="3" id="KW-0862">Zinc</keyword>